<dbReference type="EMBL" id="DAKRPA010000019">
    <property type="protein sequence ID" value="DBA03407.1"/>
    <property type="molecule type" value="Genomic_DNA"/>
</dbReference>
<dbReference type="AlphaFoldDB" id="A0AAV2ZCW8"/>
<keyword evidence="2" id="KW-1185">Reference proteome</keyword>
<accession>A0AAV2ZCW8</accession>
<gene>
    <name evidence="1" type="ORF">N0F65_002815</name>
</gene>
<reference evidence="1" key="2">
    <citation type="journal article" date="2023" name="Microbiol Resour">
        <title>Decontamination and Annotation of the Draft Genome Sequence of the Oomycete Lagenidium giganteum ARSEF 373.</title>
        <authorList>
            <person name="Morgan W.R."/>
            <person name="Tartar A."/>
        </authorList>
    </citation>
    <scope>NUCLEOTIDE SEQUENCE</scope>
    <source>
        <strain evidence="1">ARSEF 373</strain>
    </source>
</reference>
<dbReference type="Proteomes" id="UP001146120">
    <property type="component" value="Unassembled WGS sequence"/>
</dbReference>
<proteinExistence type="predicted"/>
<organism evidence="1 2">
    <name type="scientific">Lagenidium giganteum</name>
    <dbReference type="NCBI Taxonomy" id="4803"/>
    <lineage>
        <taxon>Eukaryota</taxon>
        <taxon>Sar</taxon>
        <taxon>Stramenopiles</taxon>
        <taxon>Oomycota</taxon>
        <taxon>Peronosporomycetes</taxon>
        <taxon>Pythiales</taxon>
        <taxon>Pythiaceae</taxon>
    </lineage>
</organism>
<dbReference type="PANTHER" id="PTHR45125">
    <property type="entry name" value="F21J9.4-RELATED"/>
    <property type="match status" value="1"/>
</dbReference>
<evidence type="ECO:0000313" key="1">
    <source>
        <dbReference type="EMBL" id="DBA03407.1"/>
    </source>
</evidence>
<comment type="caution">
    <text evidence="1">The sequence shown here is derived from an EMBL/GenBank/DDBJ whole genome shotgun (WGS) entry which is preliminary data.</text>
</comment>
<dbReference type="PANTHER" id="PTHR45125:SF3">
    <property type="entry name" value="NO-APICAL-MERISTEM-ASSOCIATED CARBOXY-TERMINAL DOMAIN PROTEIN"/>
    <property type="match status" value="1"/>
</dbReference>
<protein>
    <recommendedName>
        <fullName evidence="3">No apical meristem-associated C-terminal domain-containing protein</fullName>
    </recommendedName>
</protein>
<sequence length="335" mass="36923">MGKKTNWTVAEDQALCRAWLNANEAGFPQPLEQKAATFWSVVHGFFHAEVETSVERPQNGLKIRFSRINRDVQKFAVIYDHLNTTTSGARSAAASAAELVPGQSAAAVANGDASEATERALIDEAKELFHNKHDTKFLFEQCWRILRYSPKWNQLLSNSVGAASTTLHGNDMYIGMDGLPRDDDAVSVASAVEQRNAPANASKRRAMMSPVDFGRAMSVEQMQVASEIAKQLRRQNELLEDRNAIALFRSEELLDDEEAQDMLDWLKQKYVKRIRLQRATAAAQAAAVSPLGDDTRGETKVEPDNTATATVATADAIVIGVEPPESDDNVHEQNI</sequence>
<name>A0AAV2ZCW8_9STRA</name>
<evidence type="ECO:0008006" key="3">
    <source>
        <dbReference type="Google" id="ProtNLM"/>
    </source>
</evidence>
<reference evidence="1" key="1">
    <citation type="submission" date="2022-11" db="EMBL/GenBank/DDBJ databases">
        <authorList>
            <person name="Morgan W.R."/>
            <person name="Tartar A."/>
        </authorList>
    </citation>
    <scope>NUCLEOTIDE SEQUENCE</scope>
    <source>
        <strain evidence="1">ARSEF 373</strain>
    </source>
</reference>
<evidence type="ECO:0000313" key="2">
    <source>
        <dbReference type="Proteomes" id="UP001146120"/>
    </source>
</evidence>